<evidence type="ECO:0000313" key="2">
    <source>
        <dbReference type="EMBL" id="TFK34826.1"/>
    </source>
</evidence>
<dbReference type="AlphaFoldDB" id="A0A5C3LS06"/>
<keyword evidence="3" id="KW-1185">Reference proteome</keyword>
<proteinExistence type="predicted"/>
<dbReference type="Proteomes" id="UP000308652">
    <property type="component" value="Unassembled WGS sequence"/>
</dbReference>
<name>A0A5C3LS06_9AGAR</name>
<dbReference type="EMBL" id="ML213627">
    <property type="protein sequence ID" value="TFK34826.1"/>
    <property type="molecule type" value="Genomic_DNA"/>
</dbReference>
<gene>
    <name evidence="2" type="ORF">BDQ12DRAFT_669026</name>
</gene>
<organism evidence="2 3">
    <name type="scientific">Crucibulum laeve</name>
    <dbReference type="NCBI Taxonomy" id="68775"/>
    <lineage>
        <taxon>Eukaryota</taxon>
        <taxon>Fungi</taxon>
        <taxon>Dikarya</taxon>
        <taxon>Basidiomycota</taxon>
        <taxon>Agaricomycotina</taxon>
        <taxon>Agaricomycetes</taxon>
        <taxon>Agaricomycetidae</taxon>
        <taxon>Agaricales</taxon>
        <taxon>Agaricineae</taxon>
        <taxon>Nidulariaceae</taxon>
        <taxon>Crucibulum</taxon>
    </lineage>
</organism>
<reference evidence="2 3" key="1">
    <citation type="journal article" date="2019" name="Nat. Ecol. Evol.">
        <title>Megaphylogeny resolves global patterns of mushroom evolution.</title>
        <authorList>
            <person name="Varga T."/>
            <person name="Krizsan K."/>
            <person name="Foldi C."/>
            <person name="Dima B."/>
            <person name="Sanchez-Garcia M."/>
            <person name="Sanchez-Ramirez S."/>
            <person name="Szollosi G.J."/>
            <person name="Szarkandi J.G."/>
            <person name="Papp V."/>
            <person name="Albert L."/>
            <person name="Andreopoulos W."/>
            <person name="Angelini C."/>
            <person name="Antonin V."/>
            <person name="Barry K.W."/>
            <person name="Bougher N.L."/>
            <person name="Buchanan P."/>
            <person name="Buyck B."/>
            <person name="Bense V."/>
            <person name="Catcheside P."/>
            <person name="Chovatia M."/>
            <person name="Cooper J."/>
            <person name="Damon W."/>
            <person name="Desjardin D."/>
            <person name="Finy P."/>
            <person name="Geml J."/>
            <person name="Haridas S."/>
            <person name="Hughes K."/>
            <person name="Justo A."/>
            <person name="Karasinski D."/>
            <person name="Kautmanova I."/>
            <person name="Kiss B."/>
            <person name="Kocsube S."/>
            <person name="Kotiranta H."/>
            <person name="LaButti K.M."/>
            <person name="Lechner B.E."/>
            <person name="Liimatainen K."/>
            <person name="Lipzen A."/>
            <person name="Lukacs Z."/>
            <person name="Mihaltcheva S."/>
            <person name="Morgado L.N."/>
            <person name="Niskanen T."/>
            <person name="Noordeloos M.E."/>
            <person name="Ohm R.A."/>
            <person name="Ortiz-Santana B."/>
            <person name="Ovrebo C."/>
            <person name="Racz N."/>
            <person name="Riley R."/>
            <person name="Savchenko A."/>
            <person name="Shiryaev A."/>
            <person name="Soop K."/>
            <person name="Spirin V."/>
            <person name="Szebenyi C."/>
            <person name="Tomsovsky M."/>
            <person name="Tulloss R.E."/>
            <person name="Uehling J."/>
            <person name="Grigoriev I.V."/>
            <person name="Vagvolgyi C."/>
            <person name="Papp T."/>
            <person name="Martin F.M."/>
            <person name="Miettinen O."/>
            <person name="Hibbett D.S."/>
            <person name="Nagy L.G."/>
        </authorList>
    </citation>
    <scope>NUCLEOTIDE SEQUENCE [LARGE SCALE GENOMIC DNA]</scope>
    <source>
        <strain evidence="2 3">CBS 166.37</strain>
    </source>
</reference>
<feature type="region of interest" description="Disordered" evidence="1">
    <location>
        <begin position="1"/>
        <end position="79"/>
    </location>
</feature>
<dbReference type="OrthoDB" id="99432at2759"/>
<dbReference type="STRING" id="68775.A0A5C3LS06"/>
<feature type="compositionally biased region" description="Acidic residues" evidence="1">
    <location>
        <begin position="1"/>
        <end position="13"/>
    </location>
</feature>
<evidence type="ECO:0000256" key="1">
    <source>
        <dbReference type="SAM" id="MobiDB-lite"/>
    </source>
</evidence>
<protein>
    <submittedName>
        <fullName evidence="2">Uncharacterized protein</fullName>
    </submittedName>
</protein>
<evidence type="ECO:0000313" key="3">
    <source>
        <dbReference type="Proteomes" id="UP000308652"/>
    </source>
</evidence>
<accession>A0A5C3LS06</accession>
<sequence>MSNNSDSEDDEDPPPVTKLLKRISQPASKVAGSRRSATDPKGKGKQKAINGPVASGSGTKKRKATTPASQLDAKKPRGCASGAANYLKDDIDALMDILEEQLPLGGWAWNSASDEFNAWAEGNG</sequence>